<dbReference type="AlphaFoldDB" id="A0A970B863"/>
<dbReference type="Proteomes" id="UP000653472">
    <property type="component" value="Unassembled WGS sequence"/>
</dbReference>
<keyword evidence="1" id="KW-0732">Signal</keyword>
<evidence type="ECO:0000256" key="1">
    <source>
        <dbReference type="SAM" id="SignalP"/>
    </source>
</evidence>
<sequence>MLLIPQPASRALGAVAVAALLFGVAACASKPATESVASAPASTPAAAPSVPVTNLPPWADHLKQYEEAYFVANPTFAVSQGRHEFDGHLPDWSAAGLQQQVEWLQQQRKQAQAYTDAMLTPQQRFEREYLLARIDGDLFWLQDAAQPFHNPAFYTGSLDPSVYLSRPYAPLEARMKAFIAYARAVPAAAAEIRANLQTPMPKTFVQYGIAAFAGYADFYRKDVPAIFADIKDPDLQVALAASIAQAADAMQGLADWMKTLQASANDDFALGPDRFAKMLYATERVDTPLPELEKIGRADLQRNLDALKQACAQYAPGKTLHDCVLKMNHDKPKDGPVEEARKQLVMLRQFVADHQIVTIPSDERALVHEAPPYNSANSAYIDVPGPFDKGMPSTYYIAPPDPSWSKADQEAYIPGKADLLFTSVHEVWPGHFLQFLHSNRSPFQFGQLFVGYAFAEGWAHYAEQMMWDAGLGNGDPETHVGQLSNALLRDVRFLCAIGMHTQGMSVQTCETLFREQAFQDPGNARQQAARGTYDPAYLNYTMGKLMIMKLRADWTASRGGRDAWRAFHDQFLSYGGPPIPLVREQMLGDQDDGALFAE</sequence>
<keyword evidence="3" id="KW-1185">Reference proteome</keyword>
<comment type="caution">
    <text evidence="2">The sequence shown here is derived from an EMBL/GenBank/DDBJ whole genome shotgun (WGS) entry which is preliminary data.</text>
</comment>
<evidence type="ECO:0000313" key="2">
    <source>
        <dbReference type="EMBL" id="NKF21081.1"/>
    </source>
</evidence>
<evidence type="ECO:0000313" key="3">
    <source>
        <dbReference type="Proteomes" id="UP000653472"/>
    </source>
</evidence>
<dbReference type="RefSeq" id="WP_168146324.1">
    <property type="nucleotide sequence ID" value="NZ_JAAVXB010000001.1"/>
</dbReference>
<name>A0A970B863_9GAMM</name>
<feature type="chain" id="PRO_5037835934" evidence="1">
    <location>
        <begin position="29"/>
        <end position="598"/>
    </location>
</feature>
<dbReference type="InterPro" id="IPR010281">
    <property type="entry name" value="DUF885"/>
</dbReference>
<proteinExistence type="predicted"/>
<dbReference type="Pfam" id="PF05960">
    <property type="entry name" value="DUF885"/>
    <property type="match status" value="1"/>
</dbReference>
<organism evidence="2 3">
    <name type="scientific">Solimonas marina</name>
    <dbReference type="NCBI Taxonomy" id="2714601"/>
    <lineage>
        <taxon>Bacteria</taxon>
        <taxon>Pseudomonadati</taxon>
        <taxon>Pseudomonadota</taxon>
        <taxon>Gammaproteobacteria</taxon>
        <taxon>Nevskiales</taxon>
        <taxon>Nevskiaceae</taxon>
        <taxon>Solimonas</taxon>
    </lineage>
</organism>
<dbReference type="PANTHER" id="PTHR33361:SF15">
    <property type="entry name" value="DUF885 FAMILY LIPOPROTEIN"/>
    <property type="match status" value="1"/>
</dbReference>
<feature type="signal peptide" evidence="1">
    <location>
        <begin position="1"/>
        <end position="28"/>
    </location>
</feature>
<gene>
    <name evidence="2" type="ORF">G7Y82_02050</name>
</gene>
<dbReference type="PANTHER" id="PTHR33361">
    <property type="entry name" value="GLR0591 PROTEIN"/>
    <property type="match status" value="1"/>
</dbReference>
<protein>
    <submittedName>
        <fullName evidence="2">DUF885 domain-containing protein</fullName>
    </submittedName>
</protein>
<reference evidence="2" key="1">
    <citation type="submission" date="2020-03" db="EMBL/GenBank/DDBJ databases">
        <title>Solimonas marina sp. nov., isolated from deep seawater of the Pacific Ocean.</title>
        <authorList>
            <person name="Liu X."/>
            <person name="Lai Q."/>
            <person name="Sun F."/>
            <person name="Gai Y."/>
            <person name="Li G."/>
            <person name="Shao Z."/>
        </authorList>
    </citation>
    <scope>NUCLEOTIDE SEQUENCE</scope>
    <source>
        <strain evidence="2">C16B3</strain>
    </source>
</reference>
<dbReference type="EMBL" id="JAAVXB010000001">
    <property type="protein sequence ID" value="NKF21081.1"/>
    <property type="molecule type" value="Genomic_DNA"/>
</dbReference>
<accession>A0A970B863</accession>